<proteinExistence type="predicted"/>
<evidence type="ECO:0000313" key="1">
    <source>
        <dbReference type="EMBL" id="TBU09218.1"/>
    </source>
</evidence>
<dbReference type="EMBL" id="PIXR01000093">
    <property type="protein sequence ID" value="TBU09218.1"/>
    <property type="molecule type" value="Genomic_DNA"/>
</dbReference>
<dbReference type="VEuPathDB" id="MicrosporidiaDB:CWI36_0058p0040"/>
<protein>
    <submittedName>
        <fullName evidence="1">Uncharacterized protein</fullName>
    </submittedName>
</protein>
<comment type="caution">
    <text evidence="1">The sequence shown here is derived from an EMBL/GenBank/DDBJ whole genome shotgun (WGS) entry which is preliminary data.</text>
</comment>
<accession>A0A4Q9LLL9</accession>
<dbReference type="VEuPathDB" id="MicrosporidiaDB:CWI39_0093p0010"/>
<sequence length="67" mass="7837">MALGVLERAEIHKQLTSSLAQMNIEGESGKQDKANDILFHVLEHIHGRETDNKHKRRVRYRRRESSD</sequence>
<gene>
    <name evidence="1" type="ORF">CWI39_0093p0010</name>
</gene>
<dbReference type="Proteomes" id="UP000293045">
    <property type="component" value="Unassembled WGS sequence"/>
</dbReference>
<name>A0A4Q9LLL9_9MICR</name>
<organism evidence="1 2">
    <name type="scientific">Hamiltosporidium magnivora</name>
    <dbReference type="NCBI Taxonomy" id="148818"/>
    <lineage>
        <taxon>Eukaryota</taxon>
        <taxon>Fungi</taxon>
        <taxon>Fungi incertae sedis</taxon>
        <taxon>Microsporidia</taxon>
        <taxon>Dubosqiidae</taxon>
        <taxon>Hamiltosporidium</taxon>
    </lineage>
</organism>
<dbReference type="AlphaFoldDB" id="A0A4Q9LLL9"/>
<reference evidence="1 2" key="1">
    <citation type="submission" date="2017-12" db="EMBL/GenBank/DDBJ databases">
        <authorList>
            <person name="Pombert J.-F."/>
            <person name="Haag K.L."/>
            <person name="Ebert D."/>
        </authorList>
    </citation>
    <scope>NUCLEOTIDE SEQUENCE [LARGE SCALE GENOMIC DNA]</scope>
    <source>
        <strain evidence="1">IL-BN-2</strain>
    </source>
</reference>
<evidence type="ECO:0000313" key="2">
    <source>
        <dbReference type="Proteomes" id="UP000293045"/>
    </source>
</evidence>